<evidence type="ECO:0000256" key="1">
    <source>
        <dbReference type="ARBA" id="ARBA00008908"/>
    </source>
</evidence>
<gene>
    <name evidence="3" type="ORF">BAE44_0019837</name>
</gene>
<evidence type="ECO:0000256" key="2">
    <source>
        <dbReference type="SAM" id="MobiDB-lite"/>
    </source>
</evidence>
<name>A0A1E5V1U5_9POAL</name>
<feature type="region of interest" description="Disordered" evidence="2">
    <location>
        <begin position="1"/>
        <end position="50"/>
    </location>
</feature>
<evidence type="ECO:0000313" key="4">
    <source>
        <dbReference type="Proteomes" id="UP000095767"/>
    </source>
</evidence>
<evidence type="ECO:0000313" key="3">
    <source>
        <dbReference type="EMBL" id="OEL19143.1"/>
    </source>
</evidence>
<comment type="caution">
    <text evidence="3">The sequence shown here is derived from an EMBL/GenBank/DDBJ whole genome shotgun (WGS) entry which is preliminary data.</text>
</comment>
<keyword evidence="4" id="KW-1185">Reference proteome</keyword>
<dbReference type="OrthoDB" id="1523883at2759"/>
<dbReference type="InterPro" id="IPR005299">
    <property type="entry name" value="MeTrfase_7"/>
</dbReference>
<comment type="similarity">
    <text evidence="1">Belongs to the methyltransferase superfamily. Type-7 methyltransferase family. SABATH subfamily.</text>
</comment>
<dbReference type="EMBL" id="LWDX02054579">
    <property type="protein sequence ID" value="OEL19143.1"/>
    <property type="molecule type" value="Genomic_DNA"/>
</dbReference>
<accession>A0A1E5V1U5</accession>
<dbReference type="InterPro" id="IPR029063">
    <property type="entry name" value="SAM-dependent_MTases_sf"/>
</dbReference>
<dbReference type="STRING" id="888268.A0A1E5V1U5"/>
<organism evidence="3 4">
    <name type="scientific">Dichanthelium oligosanthes</name>
    <dbReference type="NCBI Taxonomy" id="888268"/>
    <lineage>
        <taxon>Eukaryota</taxon>
        <taxon>Viridiplantae</taxon>
        <taxon>Streptophyta</taxon>
        <taxon>Embryophyta</taxon>
        <taxon>Tracheophyta</taxon>
        <taxon>Spermatophyta</taxon>
        <taxon>Magnoliopsida</taxon>
        <taxon>Liliopsida</taxon>
        <taxon>Poales</taxon>
        <taxon>Poaceae</taxon>
        <taxon>PACMAD clade</taxon>
        <taxon>Panicoideae</taxon>
        <taxon>Panicodae</taxon>
        <taxon>Paniceae</taxon>
        <taxon>Dichantheliinae</taxon>
        <taxon>Dichanthelium</taxon>
    </lineage>
</organism>
<dbReference type="Pfam" id="PF03492">
    <property type="entry name" value="Methyltransf_7"/>
    <property type="match status" value="1"/>
</dbReference>
<sequence length="135" mass="15142">MASPFCSSSQSSSSDYKHHPASPFHLPSQSSSDSDRPLPAEEFPDGLDVNAKTYPNKGNIYIAKTTPLSVVEVYQELFQMDLLLFLKLRHEELVFGGQMVLTFLGRKNEDVYEGDMNHLWGLLAQSVQSLVHKVQ</sequence>
<proteinExistence type="inferred from homology"/>
<protein>
    <submittedName>
        <fullName evidence="3">Uncharacterized protein</fullName>
    </submittedName>
</protein>
<dbReference type="AlphaFoldDB" id="A0A1E5V1U5"/>
<dbReference type="GO" id="GO:0008168">
    <property type="term" value="F:methyltransferase activity"/>
    <property type="evidence" value="ECO:0007669"/>
    <property type="project" value="InterPro"/>
</dbReference>
<dbReference type="Gene3D" id="3.40.50.150">
    <property type="entry name" value="Vaccinia Virus protein VP39"/>
    <property type="match status" value="1"/>
</dbReference>
<dbReference type="SUPFAM" id="SSF53335">
    <property type="entry name" value="S-adenosyl-L-methionine-dependent methyltransferases"/>
    <property type="match status" value="1"/>
</dbReference>
<reference evidence="3 4" key="1">
    <citation type="submission" date="2016-09" db="EMBL/GenBank/DDBJ databases">
        <title>The draft genome of Dichanthelium oligosanthes: A C3 panicoid grass species.</title>
        <authorList>
            <person name="Studer A.J."/>
            <person name="Schnable J.C."/>
            <person name="Brutnell T.P."/>
        </authorList>
    </citation>
    <scope>NUCLEOTIDE SEQUENCE [LARGE SCALE GENOMIC DNA]</scope>
    <source>
        <strain evidence="4">cv. Kellogg 1175</strain>
        <tissue evidence="3">Leaf</tissue>
    </source>
</reference>
<dbReference type="Proteomes" id="UP000095767">
    <property type="component" value="Unassembled WGS sequence"/>
</dbReference>
<dbReference type="PANTHER" id="PTHR31009">
    <property type="entry name" value="S-ADENOSYL-L-METHIONINE:CARBOXYL METHYLTRANSFERASE FAMILY PROTEIN"/>
    <property type="match status" value="1"/>
</dbReference>